<keyword evidence="3" id="KW-0472">Membrane</keyword>
<reference evidence="4 5" key="1">
    <citation type="journal article" date="2020" name="Int. J. Syst. Evol. Microbiol.">
        <title>Novel acetic acid bacteria from cider fermentations: Acetobacter conturbans sp. nov. and Acetobacter fallax sp. nov.</title>
        <authorList>
            <person name="Sombolestani A.S."/>
            <person name="Cleenwerck I."/>
            <person name="Cnockaert M."/>
            <person name="Borremans W."/>
            <person name="Wieme A.D."/>
            <person name="De Vuyst L."/>
            <person name="Vandamme P."/>
        </authorList>
    </citation>
    <scope>NUCLEOTIDE SEQUENCE [LARGE SCALE GENOMIC DNA]</scope>
    <source>
        <strain evidence="4 5">LMG 30640</strain>
    </source>
</reference>
<evidence type="ECO:0000256" key="3">
    <source>
        <dbReference type="ARBA" id="ARBA00022989"/>
    </source>
</evidence>
<keyword evidence="3" id="KW-1133">Transmembrane helix</keyword>
<evidence type="ECO:0000313" key="4">
    <source>
        <dbReference type="EMBL" id="NHN86857.1"/>
    </source>
</evidence>
<evidence type="ECO:0000256" key="1">
    <source>
        <dbReference type="ARBA" id="ARBA00004167"/>
    </source>
</evidence>
<keyword evidence="5" id="KW-1185">Reference proteome</keyword>
<gene>
    <name evidence="4" type="ORF">GOB93_19980</name>
</gene>
<dbReference type="EMBL" id="WOTB01000060">
    <property type="protein sequence ID" value="NHN86857.1"/>
    <property type="molecule type" value="Genomic_DNA"/>
</dbReference>
<comment type="caution">
    <text evidence="4">The sequence shown here is derived from an EMBL/GenBank/DDBJ whole genome shotgun (WGS) entry which is preliminary data.</text>
</comment>
<organism evidence="4 5">
    <name type="scientific">Acetobacter musti</name>
    <dbReference type="NCBI Taxonomy" id="864732"/>
    <lineage>
        <taxon>Bacteria</taxon>
        <taxon>Pseudomonadati</taxon>
        <taxon>Pseudomonadota</taxon>
        <taxon>Alphaproteobacteria</taxon>
        <taxon>Acetobacterales</taxon>
        <taxon>Acetobacteraceae</taxon>
        <taxon>Acetobacter</taxon>
    </lineage>
</organism>
<sequence length="598" mass="68037">MPRYFKIRSFHDLWLSTSIHAPSVSNSREDASVDRHELIGFIVESRPQLLFLTVGCPLLSFDIACSGLEGTVIPLRMGTCENSMDVTFQDPTTLLYLSAIIPDLHSGTARIEGNRDHVNDWERFRLFPVSAADIPANLPDISREIEDIFITGLNSSGIQEFIRTYNGSSAVPALDAIAPLLPYDELNTFSHSLITDKFLRDKFTTCAACDPWAEQAIPNLAAWLEKRHAGNGKVPPARRYISPASDSFLAIKGLEGKTASFAHACNHAIRRVVPATRGICILACVRNEGIYLLEWIAYHRAIGVEWFFLYSNNNEDQSDELLSALAEKEFITWIDNVVDAKVPAQYKAYGHALSLLPDILDFKWCHVIDGDEFIALNPKYFNNINEFFSWSEHRRVDALALNWRFMASEKTKNSLDEIFIPLTERNKQFVGNGAIGEGWRLVKSAFRPRCVLHSRAHHPVEWTLNPLRYTLANGEKHEYLQPPSGMNRSAGFADKGNFEAICIYHFFYKSVEEWMWKSSRNRGDNPMSPVLDLAAFNDDWIGNFIRQYENHRAQSESWLHAIMPRVNEELRRLRNISTIKNSGTECTDFVQDPIRECS</sequence>
<dbReference type="PANTHER" id="PTHR21461:SF69">
    <property type="entry name" value="GLYCOSYLTRANSFERASE FAMILY 92 PROTEIN"/>
    <property type="match status" value="1"/>
</dbReference>
<accession>A0ABX0JYG5</accession>
<evidence type="ECO:0000313" key="5">
    <source>
        <dbReference type="Proteomes" id="UP000635278"/>
    </source>
</evidence>
<dbReference type="RefSeq" id="WP_173585170.1">
    <property type="nucleotide sequence ID" value="NZ_WOTB01000060.1"/>
</dbReference>
<protein>
    <submittedName>
        <fullName evidence="4">Glycosyltransferase family 2 protein</fullName>
    </submittedName>
</protein>
<evidence type="ECO:0000256" key="2">
    <source>
        <dbReference type="ARBA" id="ARBA00022692"/>
    </source>
</evidence>
<proteinExistence type="predicted"/>
<comment type="subcellular location">
    <subcellularLocation>
        <location evidence="1">Membrane</location>
        <topology evidence="1">Single-pass membrane protein</topology>
    </subcellularLocation>
</comment>
<name>A0ABX0JYG5_9PROT</name>
<dbReference type="Proteomes" id="UP000635278">
    <property type="component" value="Unassembled WGS sequence"/>
</dbReference>
<dbReference type="Pfam" id="PF13704">
    <property type="entry name" value="Glyco_tranf_2_4"/>
    <property type="match status" value="1"/>
</dbReference>
<dbReference type="PANTHER" id="PTHR21461">
    <property type="entry name" value="GLYCOSYLTRANSFERASE FAMILY 92 PROTEIN"/>
    <property type="match status" value="1"/>
</dbReference>
<keyword evidence="2" id="KW-0812">Transmembrane</keyword>